<dbReference type="PROSITE" id="PS51831">
    <property type="entry name" value="HD"/>
    <property type="match status" value="1"/>
</dbReference>
<evidence type="ECO:0000256" key="1">
    <source>
        <dbReference type="ARBA" id="ARBA00012506"/>
    </source>
</evidence>
<keyword evidence="5" id="KW-0408">Iron</keyword>
<dbReference type="InterPro" id="IPR006675">
    <property type="entry name" value="HDIG_dom"/>
</dbReference>
<keyword evidence="4" id="KW-0378">Hydrolase</keyword>
<dbReference type="AlphaFoldDB" id="A0AAU9D7G0"/>
<evidence type="ECO:0000313" key="8">
    <source>
        <dbReference type="EMBL" id="BDR58316.1"/>
    </source>
</evidence>
<dbReference type="SUPFAM" id="SSF109604">
    <property type="entry name" value="HD-domain/PDEase-like"/>
    <property type="match status" value="1"/>
</dbReference>
<evidence type="ECO:0000256" key="4">
    <source>
        <dbReference type="ARBA" id="ARBA00022801"/>
    </source>
</evidence>
<evidence type="ECO:0000313" key="9">
    <source>
        <dbReference type="Proteomes" id="UP001321861"/>
    </source>
</evidence>
<dbReference type="EC" id="3.6.1.41" evidence="1"/>
<comment type="catalytic activity">
    <reaction evidence="6">
        <text>P(1),P(4)-bis(5'-adenosyl) tetraphosphate + H2O = 2 ADP + 2 H(+)</text>
        <dbReference type="Rhea" id="RHEA:24252"/>
        <dbReference type="ChEBI" id="CHEBI:15377"/>
        <dbReference type="ChEBI" id="CHEBI:15378"/>
        <dbReference type="ChEBI" id="CHEBI:58141"/>
        <dbReference type="ChEBI" id="CHEBI:456216"/>
        <dbReference type="EC" id="3.6.1.41"/>
    </reaction>
</comment>
<dbReference type="EMBL" id="AP026802">
    <property type="protein sequence ID" value="BDR58316.1"/>
    <property type="molecule type" value="Genomic_DNA"/>
</dbReference>
<dbReference type="Proteomes" id="UP001321861">
    <property type="component" value="Chromosome"/>
</dbReference>
<dbReference type="Gene3D" id="1.10.3210.10">
    <property type="entry name" value="Hypothetical protein af1432"/>
    <property type="match status" value="1"/>
</dbReference>
<dbReference type="PANTHER" id="PTHR35795">
    <property type="entry name" value="SLR1885 PROTEIN"/>
    <property type="match status" value="1"/>
</dbReference>
<evidence type="ECO:0000259" key="7">
    <source>
        <dbReference type="PROSITE" id="PS51831"/>
    </source>
</evidence>
<dbReference type="NCBIfam" id="TIGR00488">
    <property type="entry name" value="bis(5'-nucleosyl)-tetraphosphatase (symmetrical) YqeK"/>
    <property type="match status" value="1"/>
</dbReference>
<dbReference type="PANTHER" id="PTHR35795:SF1">
    <property type="entry name" value="BIS(5'-NUCLEOSYL)-TETRAPHOSPHATASE, SYMMETRICAL"/>
    <property type="match status" value="1"/>
</dbReference>
<evidence type="ECO:0000256" key="5">
    <source>
        <dbReference type="ARBA" id="ARBA00023004"/>
    </source>
</evidence>
<protein>
    <recommendedName>
        <fullName evidence="1">bis(5'-nucleosyl)-tetraphosphatase (symmetrical)</fullName>
        <ecNumber evidence="1">3.6.1.41</ecNumber>
    </recommendedName>
</protein>
<dbReference type="GO" id="GO:0008803">
    <property type="term" value="F:bis(5'-nucleosyl)-tetraphosphatase (symmetrical) activity"/>
    <property type="evidence" value="ECO:0007669"/>
    <property type="project" value="UniProtKB-EC"/>
</dbReference>
<dbReference type="CDD" id="cd00077">
    <property type="entry name" value="HDc"/>
    <property type="match status" value="1"/>
</dbReference>
<feature type="domain" description="HD" evidence="7">
    <location>
        <begin position="21"/>
        <end position="135"/>
    </location>
</feature>
<evidence type="ECO:0000256" key="3">
    <source>
        <dbReference type="ARBA" id="ARBA00022741"/>
    </source>
</evidence>
<sequence>MVCDQFSYFSELAKQKLTAKRFDHCLNVAKTAKSLAEENGVDPQKARLAGLLHDFYKETDSEVFVEMIKNGHYDSDLLSYSRGVWHGLLGADLLKQEYEFYDEEILNAIRYHTITDPRMDQLAKIVFVADYIEPKRNFRQVCLAREIAQENLDAAVLFEIRSSIKYMMIRSARIHPAMLNTYNALYANNSKLHDLIQKLEENWK</sequence>
<evidence type="ECO:0000256" key="6">
    <source>
        <dbReference type="ARBA" id="ARBA00049417"/>
    </source>
</evidence>
<reference evidence="8 9" key="1">
    <citation type="journal article" date="2023" name="Microbiol. Spectr.">
        <title>Symbiosis of Carpenter Bees with Uncharacterized Lactic Acid Bacteria Showing NAD Auxotrophy.</title>
        <authorList>
            <person name="Kawasaki S."/>
            <person name="Ozawa K."/>
            <person name="Mori T."/>
            <person name="Yamamoto A."/>
            <person name="Ito M."/>
            <person name="Ohkuma M."/>
            <person name="Sakamoto M."/>
            <person name="Matsutani M."/>
        </authorList>
    </citation>
    <scope>NUCLEOTIDE SEQUENCE [LARGE SCALE GENOMIC DNA]</scope>
    <source>
        <strain evidence="8 9">XA3</strain>
    </source>
</reference>
<proteinExistence type="predicted"/>
<organism evidence="8 9">
    <name type="scientific">Xylocopilactobacillus apicola</name>
    <dbReference type="NCBI Taxonomy" id="2932184"/>
    <lineage>
        <taxon>Bacteria</taxon>
        <taxon>Bacillati</taxon>
        <taxon>Bacillota</taxon>
        <taxon>Bacilli</taxon>
        <taxon>Lactobacillales</taxon>
        <taxon>Lactobacillaceae</taxon>
        <taxon>Xylocopilactobacillus</taxon>
    </lineage>
</organism>
<dbReference type="NCBIfam" id="TIGR00277">
    <property type="entry name" value="HDIG"/>
    <property type="match status" value="1"/>
</dbReference>
<keyword evidence="3" id="KW-0547">Nucleotide-binding</keyword>
<dbReference type="KEGG" id="xap:XA3_07570"/>
<evidence type="ECO:0000256" key="2">
    <source>
        <dbReference type="ARBA" id="ARBA00022723"/>
    </source>
</evidence>
<dbReference type="RefSeq" id="WP_317636229.1">
    <property type="nucleotide sequence ID" value="NZ_AP026802.1"/>
</dbReference>
<dbReference type="InterPro" id="IPR006674">
    <property type="entry name" value="HD_domain"/>
</dbReference>
<dbReference type="GO" id="GO:0000166">
    <property type="term" value="F:nucleotide binding"/>
    <property type="evidence" value="ECO:0007669"/>
    <property type="project" value="UniProtKB-KW"/>
</dbReference>
<dbReference type="InterPro" id="IPR005249">
    <property type="entry name" value="YqeK"/>
</dbReference>
<gene>
    <name evidence="8" type="ORF">XA3_07570</name>
</gene>
<accession>A0AAU9D7G0</accession>
<dbReference type="GO" id="GO:0046872">
    <property type="term" value="F:metal ion binding"/>
    <property type="evidence" value="ECO:0007669"/>
    <property type="project" value="UniProtKB-KW"/>
</dbReference>
<dbReference type="SMART" id="SM00471">
    <property type="entry name" value="HDc"/>
    <property type="match status" value="1"/>
</dbReference>
<dbReference type="InterPro" id="IPR003607">
    <property type="entry name" value="HD/PDEase_dom"/>
</dbReference>
<dbReference type="Pfam" id="PF01966">
    <property type="entry name" value="HD"/>
    <property type="match status" value="1"/>
</dbReference>
<name>A0AAU9D7G0_9LACO</name>
<keyword evidence="9" id="KW-1185">Reference proteome</keyword>
<dbReference type="InterPro" id="IPR051094">
    <property type="entry name" value="Diverse_Catalytic_Enzymes"/>
</dbReference>
<keyword evidence="2" id="KW-0479">Metal-binding</keyword>